<dbReference type="PANTHER" id="PTHR47078">
    <property type="entry name" value="CYTOSKELETON-ASSOCIATED PROTEIN 2-LIKE"/>
    <property type="match status" value="1"/>
</dbReference>
<name>A0A3B4YSQ0_SERLL</name>
<keyword evidence="3" id="KW-0963">Cytoplasm</keyword>
<feature type="compositionally biased region" description="Polar residues" evidence="6">
    <location>
        <begin position="39"/>
        <end position="49"/>
    </location>
</feature>
<protein>
    <submittedName>
        <fullName evidence="8">Cytoskeleton associated protein 2-like</fullName>
    </submittedName>
</protein>
<evidence type="ECO:0000256" key="4">
    <source>
        <dbReference type="ARBA" id="ARBA00022553"/>
    </source>
</evidence>
<dbReference type="InterPro" id="IPR029197">
    <property type="entry name" value="CKAP2_C"/>
</dbReference>
<dbReference type="GO" id="GO:0005829">
    <property type="term" value="C:cytosol"/>
    <property type="evidence" value="ECO:0007669"/>
    <property type="project" value="TreeGrafter"/>
</dbReference>
<feature type="region of interest" description="Disordered" evidence="6">
    <location>
        <begin position="266"/>
        <end position="289"/>
    </location>
</feature>
<keyword evidence="4" id="KW-0597">Phosphoprotein</keyword>
<organism evidence="8 9">
    <name type="scientific">Seriola lalandi dorsalis</name>
    <dbReference type="NCBI Taxonomy" id="1841481"/>
    <lineage>
        <taxon>Eukaryota</taxon>
        <taxon>Metazoa</taxon>
        <taxon>Chordata</taxon>
        <taxon>Craniata</taxon>
        <taxon>Vertebrata</taxon>
        <taxon>Euteleostomi</taxon>
        <taxon>Actinopterygii</taxon>
        <taxon>Neopterygii</taxon>
        <taxon>Teleostei</taxon>
        <taxon>Neoteleostei</taxon>
        <taxon>Acanthomorphata</taxon>
        <taxon>Carangaria</taxon>
        <taxon>Carangiformes</taxon>
        <taxon>Carangidae</taxon>
        <taxon>Seriola</taxon>
    </lineage>
</organism>
<comment type="similarity">
    <text evidence="2">Belongs to the CKAP2 family.</text>
</comment>
<dbReference type="GeneTree" id="ENSGT00530000063691"/>
<comment type="subcellular location">
    <subcellularLocation>
        <location evidence="1">Cytoplasm</location>
        <location evidence="1">Cytoskeleton</location>
    </subcellularLocation>
</comment>
<feature type="compositionally biased region" description="Polar residues" evidence="6">
    <location>
        <begin position="1"/>
        <end position="17"/>
    </location>
</feature>
<evidence type="ECO:0000256" key="1">
    <source>
        <dbReference type="ARBA" id="ARBA00004245"/>
    </source>
</evidence>
<sequence>MDTVVSSKSTLNATSQLKKPPNTGLLSSGRASSNAASNTKFSSNSNSAWSGPRKTVSVRMSLGPIVKTKTGLIPAVTQSRNTKSRVTHTPAAAANTTTTSVGNKVRSSTSSLVSDSQSSATAQRKTLRNTALNNPVNERTVSSTARAGIKVQSQDKSNSKPLLGTHSQSSCKSQLSSHGWKPVPTSKCIEALIKPKGREGMSKTNRSTGEPTDRPTKQKSEGGGEKNGKSCKVPSRTSYDAVSRRTSKAVSGQFTRAAVAELGGKTKTCKETQSKKAHSSANAPPPQTCIKRTGAPVMSQTVPQPYRTISLTGQATNMKTPKVSVRIIPQTEGKKMTAAQEERIKLQEWREAKGISYKRPPMPVKPQVRRTVAAPQPFWTSMKEEDETHSLICAVDRSLADCIKLLGEGCPSEQVREVLLRLPAVSQKFAKYWICQARLMEQEGNLDVLPMFEEAVRVVLEVRQKICKAIFKNVLKSKYYGEDGWYMSPAFFRGWVILKNDDLFCLYFSFSGPQSQQREPARVNGQEVRFFTPVRRSVRIERASLRYPASLQDHDLCVTSYNDLISKEVEENNEEQEPLFFESIFSWSL</sequence>
<dbReference type="GO" id="GO:0005813">
    <property type="term" value="C:centrosome"/>
    <property type="evidence" value="ECO:0007669"/>
    <property type="project" value="TreeGrafter"/>
</dbReference>
<reference evidence="8" key="2">
    <citation type="submission" date="2025-09" db="UniProtKB">
        <authorList>
            <consortium name="Ensembl"/>
        </authorList>
    </citation>
    <scope>IDENTIFICATION</scope>
</reference>
<feature type="compositionally biased region" description="Polar residues" evidence="6">
    <location>
        <begin position="120"/>
        <end position="160"/>
    </location>
</feature>
<evidence type="ECO:0000256" key="5">
    <source>
        <dbReference type="ARBA" id="ARBA00023212"/>
    </source>
</evidence>
<feature type="domain" description="Cytoskeleton-associated protein 2 C-terminal" evidence="7">
    <location>
        <begin position="526"/>
        <end position="568"/>
    </location>
</feature>
<dbReference type="Proteomes" id="UP000261360">
    <property type="component" value="Unplaced"/>
</dbReference>
<evidence type="ECO:0000313" key="9">
    <source>
        <dbReference type="Proteomes" id="UP000261360"/>
    </source>
</evidence>
<feature type="compositionally biased region" description="Low complexity" evidence="6">
    <location>
        <begin position="24"/>
        <end position="38"/>
    </location>
</feature>
<reference evidence="8" key="1">
    <citation type="submission" date="2025-08" db="UniProtKB">
        <authorList>
            <consortium name="Ensembl"/>
        </authorList>
    </citation>
    <scope>IDENTIFICATION</scope>
</reference>
<feature type="region of interest" description="Disordered" evidence="6">
    <location>
        <begin position="73"/>
        <end position="247"/>
    </location>
</feature>
<evidence type="ECO:0000256" key="6">
    <source>
        <dbReference type="SAM" id="MobiDB-lite"/>
    </source>
</evidence>
<feature type="domain" description="Cytoskeleton-associated protein 2 C-terminal" evidence="7">
    <location>
        <begin position="335"/>
        <end position="460"/>
    </location>
</feature>
<dbReference type="Ensembl" id="ENSSLDT00000033710.1">
    <property type="protein sequence ID" value="ENSSLDP00000032787.1"/>
    <property type="gene ID" value="ENSSLDG00000025126.1"/>
</dbReference>
<proteinExistence type="inferred from homology"/>
<keyword evidence="9" id="KW-1185">Reference proteome</keyword>
<dbReference type="InterPro" id="IPR052855">
    <property type="entry name" value="CKAP2-like"/>
</dbReference>
<feature type="compositionally biased region" description="Low complexity" evidence="6">
    <location>
        <begin position="107"/>
        <end position="119"/>
    </location>
</feature>
<dbReference type="Pfam" id="PF15297">
    <property type="entry name" value="CKAP2_C"/>
    <property type="match status" value="2"/>
</dbReference>
<feature type="compositionally biased region" description="Basic and acidic residues" evidence="6">
    <location>
        <begin position="211"/>
        <end position="228"/>
    </location>
</feature>
<dbReference type="AlphaFoldDB" id="A0A3B4YSQ0"/>
<dbReference type="GO" id="GO:0072686">
    <property type="term" value="C:mitotic spindle"/>
    <property type="evidence" value="ECO:0007669"/>
    <property type="project" value="TreeGrafter"/>
</dbReference>
<dbReference type="PANTHER" id="PTHR47078:SF1">
    <property type="entry name" value="CYTOSKELETON-ASSOCIATED PROTEIN 2-LIKE"/>
    <property type="match status" value="1"/>
</dbReference>
<feature type="compositionally biased region" description="Low complexity" evidence="6">
    <location>
        <begin position="87"/>
        <end position="99"/>
    </location>
</feature>
<feature type="region of interest" description="Disordered" evidence="6">
    <location>
        <begin position="1"/>
        <end position="54"/>
    </location>
</feature>
<evidence type="ECO:0000256" key="2">
    <source>
        <dbReference type="ARBA" id="ARBA00009468"/>
    </source>
</evidence>
<keyword evidence="5" id="KW-0206">Cytoskeleton</keyword>
<evidence type="ECO:0000259" key="7">
    <source>
        <dbReference type="Pfam" id="PF15297"/>
    </source>
</evidence>
<evidence type="ECO:0000256" key="3">
    <source>
        <dbReference type="ARBA" id="ARBA00022490"/>
    </source>
</evidence>
<evidence type="ECO:0000313" key="8">
    <source>
        <dbReference type="Ensembl" id="ENSSLDP00000032787.1"/>
    </source>
</evidence>
<feature type="compositionally biased region" description="Low complexity" evidence="6">
    <location>
        <begin position="167"/>
        <end position="177"/>
    </location>
</feature>
<accession>A0A3B4YSQ0</accession>